<evidence type="ECO:0000313" key="1">
    <source>
        <dbReference type="EMBL" id="EHB07462.1"/>
    </source>
</evidence>
<dbReference type="AlphaFoldDB" id="G5BDV1"/>
<reference evidence="1 2" key="1">
    <citation type="journal article" date="2011" name="Nature">
        <title>Genome sequencing reveals insights into physiology and longevity of the naked mole rat.</title>
        <authorList>
            <person name="Kim E.B."/>
            <person name="Fang X."/>
            <person name="Fushan A.A."/>
            <person name="Huang Z."/>
            <person name="Lobanov A.V."/>
            <person name="Han L."/>
            <person name="Marino S.M."/>
            <person name="Sun X."/>
            <person name="Turanov A.A."/>
            <person name="Yang P."/>
            <person name="Yim S.H."/>
            <person name="Zhao X."/>
            <person name="Kasaikina M.V."/>
            <person name="Stoletzki N."/>
            <person name="Peng C."/>
            <person name="Polak P."/>
            <person name="Xiong Z."/>
            <person name="Kiezun A."/>
            <person name="Zhu Y."/>
            <person name="Chen Y."/>
            <person name="Kryukov G.V."/>
            <person name="Zhang Q."/>
            <person name="Peshkin L."/>
            <person name="Yang L."/>
            <person name="Bronson R.T."/>
            <person name="Buffenstein R."/>
            <person name="Wang B."/>
            <person name="Han C."/>
            <person name="Li Q."/>
            <person name="Chen L."/>
            <person name="Zhao W."/>
            <person name="Sunyaev S.R."/>
            <person name="Park T.J."/>
            <person name="Zhang G."/>
            <person name="Wang J."/>
            <person name="Gladyshev V.N."/>
        </authorList>
    </citation>
    <scope>NUCLEOTIDE SEQUENCE [LARGE SCALE GENOMIC DNA]</scope>
</reference>
<protein>
    <submittedName>
        <fullName evidence="1">Uncharacterized protein</fullName>
    </submittedName>
</protein>
<organism evidence="1 2">
    <name type="scientific">Heterocephalus glaber</name>
    <name type="common">Naked mole rat</name>
    <dbReference type="NCBI Taxonomy" id="10181"/>
    <lineage>
        <taxon>Eukaryota</taxon>
        <taxon>Metazoa</taxon>
        <taxon>Chordata</taxon>
        <taxon>Craniata</taxon>
        <taxon>Vertebrata</taxon>
        <taxon>Euteleostomi</taxon>
        <taxon>Mammalia</taxon>
        <taxon>Eutheria</taxon>
        <taxon>Euarchontoglires</taxon>
        <taxon>Glires</taxon>
        <taxon>Rodentia</taxon>
        <taxon>Hystricomorpha</taxon>
        <taxon>Bathyergidae</taxon>
        <taxon>Heterocephalus</taxon>
    </lineage>
</organism>
<gene>
    <name evidence="1" type="ORF">GW7_12265</name>
</gene>
<dbReference type="InParanoid" id="G5BDV1"/>
<dbReference type="Proteomes" id="UP000006813">
    <property type="component" value="Unassembled WGS sequence"/>
</dbReference>
<dbReference type="EMBL" id="JH169778">
    <property type="protein sequence ID" value="EHB07462.1"/>
    <property type="molecule type" value="Genomic_DNA"/>
</dbReference>
<name>G5BDV1_HETGA</name>
<sequence>MQPIKASSCHPYRVIVAEAALEACGEEEVAPWNTVVLVECSEVAMVETEVLASRVAVVWTEMAFMEEDEVIQGTTRTFDGTNRRKRRQMWRTWKNG</sequence>
<evidence type="ECO:0000313" key="2">
    <source>
        <dbReference type="Proteomes" id="UP000006813"/>
    </source>
</evidence>
<proteinExistence type="predicted"/>
<accession>G5BDV1</accession>